<evidence type="ECO:0000313" key="1">
    <source>
        <dbReference type="EMBL" id="ASV76663.1"/>
    </source>
</evidence>
<protein>
    <submittedName>
        <fullName evidence="1">Uncharacterized protein</fullName>
    </submittedName>
</protein>
<organism evidence="1 2">
    <name type="scientific">Thermogutta terrifontis</name>
    <dbReference type="NCBI Taxonomy" id="1331910"/>
    <lineage>
        <taxon>Bacteria</taxon>
        <taxon>Pseudomonadati</taxon>
        <taxon>Planctomycetota</taxon>
        <taxon>Planctomycetia</taxon>
        <taxon>Pirellulales</taxon>
        <taxon>Thermoguttaceae</taxon>
        <taxon>Thermogutta</taxon>
    </lineage>
</organism>
<dbReference type="KEGG" id="ttf:THTE_4062"/>
<dbReference type="EMBL" id="CP018477">
    <property type="protein sequence ID" value="ASV76663.1"/>
    <property type="molecule type" value="Genomic_DNA"/>
</dbReference>
<gene>
    <name evidence="1" type="ORF">THTE_4062</name>
</gene>
<name>A0A286RL23_9BACT</name>
<reference evidence="1 2" key="1">
    <citation type="journal article" name="Front. Microbiol.">
        <title>Sugar Metabolism of the First Thermophilic Planctomycete Thermogutta terrifontis: Comparative Genomic and Transcriptomic Approaches.</title>
        <authorList>
            <person name="Elcheninov A.G."/>
            <person name="Menzel P."/>
            <person name="Gudbergsdottir S.R."/>
            <person name="Slesarev A.I."/>
            <person name="Kadnikov V.V."/>
            <person name="Krogh A."/>
            <person name="Bonch-Osmolovskaya E.A."/>
            <person name="Peng X."/>
            <person name="Kublanov I.V."/>
        </authorList>
    </citation>
    <scope>NUCLEOTIDE SEQUENCE [LARGE SCALE GENOMIC DNA]</scope>
    <source>
        <strain evidence="1 2">R1</strain>
    </source>
</reference>
<evidence type="ECO:0000313" key="2">
    <source>
        <dbReference type="Proteomes" id="UP000215086"/>
    </source>
</evidence>
<proteinExistence type="predicted"/>
<accession>A0A286RL23</accession>
<dbReference type="AlphaFoldDB" id="A0A286RL23"/>
<keyword evidence="2" id="KW-1185">Reference proteome</keyword>
<dbReference type="RefSeq" id="WP_095416400.1">
    <property type="nucleotide sequence ID" value="NZ_CP018477.1"/>
</dbReference>
<dbReference type="Proteomes" id="UP000215086">
    <property type="component" value="Chromosome"/>
</dbReference>
<sequence>MRLLRDWSLWKFVWGLTGLLLLAQIAQAAEPLAVVRIAPLRECRADMKVVQEILGTEEDAATRAMGWLLERMETLAKNGLDDSRPLGLAAVSLGGDRVVWVAAVPTTDVHALHGVVEPWIGDIEEKEGGVVKFTFLGKELYANLGAGWVYVSEKQAAVSRVPASPEPWLEGFDPQWDVGVRINVPQVLASFGTRLGAWVEKVKDKARREDQRHPLAATVVPQILAVASAATVETQEVIVGWQVDRENQKVRCVCRCVALPNTNLARYFAGQQNVTSPLVALRHWPDAVFSAGWASTFPTPPEEELEKIGQALRAEMERVIEKGIHKAEDANLVRELFEEWLRIADDWVHQGRYEGAVTLVAKPDQLTLVGAKFVGNSHAAEEFVGHLVESARARFPKLFERITVTPDYARHGDAVIHFMEIDLGDKLKPEQKALIGDKLEVAFTAANGYAGVAIGKNAVAMLKRAIDDCVAQGEQAAPSFEMRASIEKMTDVCAQLNPKNKRVQQIKEYLHQNDREELVTARATTSGQSAEVVWEADLRLMRVGRMVRHPDPTVTQNLHP</sequence>